<dbReference type="EMBL" id="JACZDF010000003">
    <property type="protein sequence ID" value="MBD9699466.1"/>
    <property type="molecule type" value="Genomic_DNA"/>
</dbReference>
<dbReference type="Pfam" id="PF01661">
    <property type="entry name" value="Macro"/>
    <property type="match status" value="1"/>
</dbReference>
<keyword evidence="5" id="KW-0862">Zinc</keyword>
<evidence type="ECO:0000256" key="5">
    <source>
        <dbReference type="ARBA" id="ARBA00022833"/>
    </source>
</evidence>
<evidence type="ECO:0000256" key="4">
    <source>
        <dbReference type="ARBA" id="ARBA00022801"/>
    </source>
</evidence>
<evidence type="ECO:0000313" key="11">
    <source>
        <dbReference type="Proteomes" id="UP000642107"/>
    </source>
</evidence>
<comment type="similarity">
    <text evidence="8">Belongs to the MacroD-type family. Zn-Macro subfamily.</text>
</comment>
<evidence type="ECO:0000256" key="6">
    <source>
        <dbReference type="ARBA" id="ARBA00023295"/>
    </source>
</evidence>
<evidence type="ECO:0000256" key="3">
    <source>
        <dbReference type="ARBA" id="ARBA00022723"/>
    </source>
</evidence>
<name>A0ABR9DQS6_9MICO</name>
<protein>
    <recommendedName>
        <fullName evidence="2">Protein-ADP-ribose hydrolase</fullName>
    </recommendedName>
</protein>
<dbReference type="InterPro" id="IPR002589">
    <property type="entry name" value="Macro_dom"/>
</dbReference>
<sequence>MTPDVRELADFFDAEARGWGRPAPAAPGPRAKETEVRAHLAALLTLRPPRPLPGHVADALDTLLAREAAARPVTDAATLPRLADDGPLASVSLWQGDLTTLRVDAVVNAANSAMLGCFTPEHACVDNAIHAAAGPGLRAECADLVGAQGHPEPTGSVQVTSAYHLPARHVLHTVGPVVHEGGPTATDAALLRSCYLACLEAARRAGDASVAFPAISAGAFGYPPYEAATVAVASVVEWLAAHPGAGMHVVLVAYSAASRETYEDVLAARAS</sequence>
<comment type="caution">
    <text evidence="10">The sequence shown here is derived from an EMBL/GenBank/DDBJ whole genome shotgun (WGS) entry which is preliminary data.</text>
</comment>
<dbReference type="SMART" id="SM00506">
    <property type="entry name" value="A1pp"/>
    <property type="match status" value="1"/>
</dbReference>
<evidence type="ECO:0000256" key="1">
    <source>
        <dbReference type="ARBA" id="ARBA00001947"/>
    </source>
</evidence>
<proteinExistence type="inferred from homology"/>
<keyword evidence="11" id="KW-1185">Reference proteome</keyword>
<dbReference type="Proteomes" id="UP000642107">
    <property type="component" value="Unassembled WGS sequence"/>
</dbReference>
<evidence type="ECO:0000256" key="8">
    <source>
        <dbReference type="ARBA" id="ARBA00093459"/>
    </source>
</evidence>
<keyword evidence="6" id="KW-0326">Glycosidase</keyword>
<evidence type="ECO:0000256" key="2">
    <source>
        <dbReference type="ARBA" id="ARBA00018852"/>
    </source>
</evidence>
<reference evidence="10 11" key="1">
    <citation type="submission" date="2020-09" db="EMBL/GenBank/DDBJ databases">
        <title>Flavimobilis rhizosphaerae sp. nov., isolated from rhizosphere soil of Spartina alterniflora.</title>
        <authorList>
            <person name="Hanqin C."/>
        </authorList>
    </citation>
    <scope>NUCLEOTIDE SEQUENCE [LARGE SCALE GENOMIC DNA]</scope>
    <source>
        <strain evidence="10 11">GY 10621</strain>
    </source>
</reference>
<dbReference type="PROSITE" id="PS51154">
    <property type="entry name" value="MACRO"/>
    <property type="match status" value="1"/>
</dbReference>
<dbReference type="RefSeq" id="WP_192279491.1">
    <property type="nucleotide sequence ID" value="NZ_JACZDF010000003.1"/>
</dbReference>
<organism evidence="10 11">
    <name type="scientific">Flavimobilis rhizosphaerae</name>
    <dbReference type="NCBI Taxonomy" id="2775421"/>
    <lineage>
        <taxon>Bacteria</taxon>
        <taxon>Bacillati</taxon>
        <taxon>Actinomycetota</taxon>
        <taxon>Actinomycetes</taxon>
        <taxon>Micrococcales</taxon>
        <taxon>Jonesiaceae</taxon>
        <taxon>Flavimobilis</taxon>
    </lineage>
</organism>
<comment type="cofactor">
    <cofactor evidence="1">
        <name>Zn(2+)</name>
        <dbReference type="ChEBI" id="CHEBI:29105"/>
    </cofactor>
</comment>
<dbReference type="PANTHER" id="PTHR11106:SF121">
    <property type="entry name" value="ADP-RIBOSE 1''-PHOSPHATE PHOSPHATASE"/>
    <property type="match status" value="1"/>
</dbReference>
<evidence type="ECO:0000313" key="10">
    <source>
        <dbReference type="EMBL" id="MBD9699466.1"/>
    </source>
</evidence>
<comment type="catalytic activity">
    <reaction evidence="7">
        <text>4-O-(ADP-D-ribosyl)-L-aspartyl-[protein] + H2O = L-aspartyl-[protein] + ADP-D-ribose + H(+)</text>
        <dbReference type="Rhea" id="RHEA:54428"/>
        <dbReference type="Rhea" id="RHEA-COMP:9867"/>
        <dbReference type="Rhea" id="RHEA-COMP:13832"/>
        <dbReference type="ChEBI" id="CHEBI:15377"/>
        <dbReference type="ChEBI" id="CHEBI:15378"/>
        <dbReference type="ChEBI" id="CHEBI:29961"/>
        <dbReference type="ChEBI" id="CHEBI:57967"/>
        <dbReference type="ChEBI" id="CHEBI:138102"/>
    </reaction>
    <physiologicalReaction direction="left-to-right" evidence="7">
        <dbReference type="Rhea" id="RHEA:54429"/>
    </physiologicalReaction>
</comment>
<keyword evidence="3" id="KW-0479">Metal-binding</keyword>
<gene>
    <name evidence="10" type="ORF">IGS67_08185</name>
</gene>
<evidence type="ECO:0000259" key="9">
    <source>
        <dbReference type="PROSITE" id="PS51154"/>
    </source>
</evidence>
<evidence type="ECO:0000256" key="7">
    <source>
        <dbReference type="ARBA" id="ARBA00048482"/>
    </source>
</evidence>
<feature type="domain" description="Macro" evidence="9">
    <location>
        <begin position="78"/>
        <end position="270"/>
    </location>
</feature>
<dbReference type="PANTHER" id="PTHR11106">
    <property type="entry name" value="GANGLIOSIDE INDUCED DIFFERENTIATION ASSOCIATED PROTEIN 2-RELATED"/>
    <property type="match status" value="1"/>
</dbReference>
<dbReference type="SUPFAM" id="SSF52949">
    <property type="entry name" value="Macro domain-like"/>
    <property type="match status" value="1"/>
</dbReference>
<accession>A0ABR9DQS6</accession>
<keyword evidence="4" id="KW-0378">Hydrolase</keyword>
<dbReference type="InterPro" id="IPR043472">
    <property type="entry name" value="Macro_dom-like"/>
</dbReference>
<dbReference type="Gene3D" id="3.40.220.10">
    <property type="entry name" value="Leucine Aminopeptidase, subunit E, domain 1"/>
    <property type="match status" value="1"/>
</dbReference>